<dbReference type="InterPro" id="IPR006935">
    <property type="entry name" value="Helicase/UvrB_N"/>
</dbReference>
<sequence>MRAVGLLPHQREAVGKAVRALAGGGRAQLLSPCGTGKTITASAVDEELAAAGRTLVTVPTLELAAQTLREWRSKGGRSLGTVVVACSDPAVLTGREVELDTAAVVTTSPEQIAAAGAVPGRVTMVSTYDSAPMVAAAHTNHDLPAWDLLVVDEAHRTVGAPGRPWSVVHHDAQIPALRRLYMTATPRISGTSDSDTVAMDDHQVFGPVCSRMSFGTAISRGLLADYRLVVAVVTNQQVLAAVDPASAIFWQVGRAGVRPDTLAVQVAVLRAMGEFDIRRAISFHPRIQDARMWSIVLPQATGLVPEGPQQVWTAHLEAEHTGAERRRVLARLGRAGDEVCLVANARVLTEGVDVPAVDGVVFTSANASPVDTVQAIGRALRTGGVTGKVASIIVPLLVGDGEDPHQAALRSDWAPVWRVVRALRDHDERLETALTDLRRGQGARVPAPDGEPARELPRWFQVRGIPVPPDFADAITVRAVEATTPKWEVYYGALKAFRDRHGHLDLPRHHQVRAGALDLDVGDFVSWMRTYKRRGELSREREKLLDAIGMVWNAQDLRWERKYALAAAFYREHGHLLIPDSHVAADQDGKEHKLGKWISVQRQYWADGRIRPARKNKLDTIGMIWEVQEHLWEQGYDEAKAFVRRNGNLQVGIDYQSPRSGYPLGKWLYTQSRQLTDGVLPQKRRRRLDALDPGWARRPPRRRPAGKTSR</sequence>
<organism evidence="4 5">
    <name type="scientific">Actinomadura litoris</name>
    <dbReference type="NCBI Taxonomy" id="2678616"/>
    <lineage>
        <taxon>Bacteria</taxon>
        <taxon>Bacillati</taxon>
        <taxon>Actinomycetota</taxon>
        <taxon>Actinomycetes</taxon>
        <taxon>Streptosporangiales</taxon>
        <taxon>Thermomonosporaceae</taxon>
        <taxon>Actinomadura</taxon>
    </lineage>
</organism>
<feature type="domain" description="Helicase C-terminal" evidence="3">
    <location>
        <begin position="267"/>
        <end position="438"/>
    </location>
</feature>
<dbReference type="Gene3D" id="3.40.50.300">
    <property type="entry name" value="P-loop containing nucleotide triphosphate hydrolases"/>
    <property type="match status" value="2"/>
</dbReference>
<dbReference type="SMART" id="SM00487">
    <property type="entry name" value="DEXDc"/>
    <property type="match status" value="1"/>
</dbReference>
<keyword evidence="4" id="KW-0347">Helicase</keyword>
<dbReference type="CDD" id="cd18785">
    <property type="entry name" value="SF2_C"/>
    <property type="match status" value="1"/>
</dbReference>
<dbReference type="Pfam" id="PF00271">
    <property type="entry name" value="Helicase_C"/>
    <property type="match status" value="1"/>
</dbReference>
<evidence type="ECO:0000259" key="2">
    <source>
        <dbReference type="PROSITE" id="PS51192"/>
    </source>
</evidence>
<dbReference type="InterPro" id="IPR027417">
    <property type="entry name" value="P-loop_NTPase"/>
</dbReference>
<feature type="region of interest" description="Disordered" evidence="1">
    <location>
        <begin position="688"/>
        <end position="710"/>
    </location>
</feature>
<proteinExistence type="predicted"/>
<comment type="caution">
    <text evidence="4">The sequence shown here is derived from an EMBL/GenBank/DDBJ whole genome shotgun (WGS) entry which is preliminary data.</text>
</comment>
<keyword evidence="5" id="KW-1185">Reference proteome</keyword>
<dbReference type="InterPro" id="IPR001650">
    <property type="entry name" value="Helicase_C-like"/>
</dbReference>
<dbReference type="Pfam" id="PF03457">
    <property type="entry name" value="HA"/>
    <property type="match status" value="3"/>
</dbReference>
<feature type="compositionally biased region" description="Basic residues" evidence="1">
    <location>
        <begin position="698"/>
        <end position="710"/>
    </location>
</feature>
<evidence type="ECO:0000256" key="1">
    <source>
        <dbReference type="SAM" id="MobiDB-lite"/>
    </source>
</evidence>
<dbReference type="Proteomes" id="UP000432015">
    <property type="component" value="Unassembled WGS sequence"/>
</dbReference>
<evidence type="ECO:0000259" key="3">
    <source>
        <dbReference type="PROSITE" id="PS51194"/>
    </source>
</evidence>
<dbReference type="EMBL" id="WOFH01000015">
    <property type="protein sequence ID" value="MUN41671.1"/>
    <property type="molecule type" value="Genomic_DNA"/>
</dbReference>
<dbReference type="Pfam" id="PF04851">
    <property type="entry name" value="ResIII"/>
    <property type="match status" value="1"/>
</dbReference>
<reference evidence="4 5" key="1">
    <citation type="submission" date="2019-11" db="EMBL/GenBank/DDBJ databases">
        <authorList>
            <person name="Cao P."/>
        </authorList>
    </citation>
    <scope>NUCLEOTIDE SEQUENCE [LARGE SCALE GENOMIC DNA]</scope>
    <source>
        <strain evidence="4 5">NEAU-AAG5</strain>
    </source>
</reference>
<accession>A0A7K1LB66</accession>
<dbReference type="AlphaFoldDB" id="A0A7K1LB66"/>
<name>A0A7K1LB66_9ACTN</name>
<dbReference type="SMART" id="SM00490">
    <property type="entry name" value="HELICc"/>
    <property type="match status" value="1"/>
</dbReference>
<dbReference type="InterPro" id="IPR005114">
    <property type="entry name" value="Helicase_assoc"/>
</dbReference>
<dbReference type="SUPFAM" id="SSF52540">
    <property type="entry name" value="P-loop containing nucleoside triphosphate hydrolases"/>
    <property type="match status" value="1"/>
</dbReference>
<dbReference type="InterPro" id="IPR014001">
    <property type="entry name" value="Helicase_ATP-bd"/>
</dbReference>
<keyword evidence="4" id="KW-0547">Nucleotide-binding</keyword>
<keyword evidence="4" id="KW-0067">ATP-binding</keyword>
<gene>
    <name evidence="4" type="ORF">GNZ18_34540</name>
</gene>
<dbReference type="PROSITE" id="PS51194">
    <property type="entry name" value="HELICASE_CTER"/>
    <property type="match status" value="1"/>
</dbReference>
<keyword evidence="4" id="KW-0378">Hydrolase</keyword>
<evidence type="ECO:0000313" key="4">
    <source>
        <dbReference type="EMBL" id="MUN41671.1"/>
    </source>
</evidence>
<feature type="domain" description="Helicase ATP-binding" evidence="2">
    <location>
        <begin position="18"/>
        <end position="204"/>
    </location>
</feature>
<dbReference type="PANTHER" id="PTHR33418:SF1">
    <property type="entry name" value="HELICASE-ASSOCIATED DOMAIN-CONTAINING PROTEIN"/>
    <property type="match status" value="1"/>
</dbReference>
<dbReference type="GO" id="GO:0005524">
    <property type="term" value="F:ATP binding"/>
    <property type="evidence" value="ECO:0007669"/>
    <property type="project" value="InterPro"/>
</dbReference>
<dbReference type="GO" id="GO:0003677">
    <property type="term" value="F:DNA binding"/>
    <property type="evidence" value="ECO:0007669"/>
    <property type="project" value="InterPro"/>
</dbReference>
<evidence type="ECO:0000313" key="5">
    <source>
        <dbReference type="Proteomes" id="UP000432015"/>
    </source>
</evidence>
<dbReference type="PANTHER" id="PTHR33418">
    <property type="entry name" value="HELICASE-ASSOCIATED"/>
    <property type="match status" value="1"/>
</dbReference>
<protein>
    <submittedName>
        <fullName evidence="4">DEAD/DEAH box helicase</fullName>
    </submittedName>
</protein>
<dbReference type="Gene3D" id="6.10.140.530">
    <property type="match status" value="3"/>
</dbReference>
<dbReference type="GO" id="GO:0016787">
    <property type="term" value="F:hydrolase activity"/>
    <property type="evidence" value="ECO:0007669"/>
    <property type="project" value="InterPro"/>
</dbReference>
<dbReference type="PROSITE" id="PS51192">
    <property type="entry name" value="HELICASE_ATP_BIND_1"/>
    <property type="match status" value="1"/>
</dbReference>
<dbReference type="RefSeq" id="WP_156220840.1">
    <property type="nucleotide sequence ID" value="NZ_WOFH01000015.1"/>
</dbReference>
<dbReference type="GO" id="GO:0004386">
    <property type="term" value="F:helicase activity"/>
    <property type="evidence" value="ECO:0007669"/>
    <property type="project" value="UniProtKB-KW"/>
</dbReference>